<evidence type="ECO:0000313" key="3">
    <source>
        <dbReference type="Proteomes" id="UP000802098"/>
    </source>
</evidence>
<proteinExistence type="predicted"/>
<evidence type="ECO:0000313" key="2">
    <source>
        <dbReference type="EMBL" id="NHK99158.1"/>
    </source>
</evidence>
<dbReference type="PANTHER" id="PTHR43364">
    <property type="entry name" value="NADH-SPECIFIC METHYLGLYOXAL REDUCTASE-RELATED"/>
    <property type="match status" value="1"/>
</dbReference>
<organism evidence="2 3">
    <name type="scientific">Rubrivivax benzoatilyticus</name>
    <dbReference type="NCBI Taxonomy" id="316997"/>
    <lineage>
        <taxon>Bacteria</taxon>
        <taxon>Pseudomonadati</taxon>
        <taxon>Pseudomonadota</taxon>
        <taxon>Betaproteobacteria</taxon>
        <taxon>Burkholderiales</taxon>
        <taxon>Sphaerotilaceae</taxon>
        <taxon>Rubrivivax</taxon>
    </lineage>
</organism>
<dbReference type="SUPFAM" id="SSF51430">
    <property type="entry name" value="NAD(P)-linked oxidoreductase"/>
    <property type="match status" value="1"/>
</dbReference>
<dbReference type="EMBL" id="JAAOCD010000005">
    <property type="protein sequence ID" value="NHK99158.1"/>
    <property type="molecule type" value="Genomic_DNA"/>
</dbReference>
<dbReference type="Pfam" id="PF00248">
    <property type="entry name" value="Aldo_ket_red"/>
    <property type="match status" value="1"/>
</dbReference>
<dbReference type="InterPro" id="IPR050523">
    <property type="entry name" value="AKR_Detox_Biosynth"/>
</dbReference>
<gene>
    <name evidence="2" type="ORF">G7087_12290</name>
</gene>
<sequence>MDPNTSNEPHGGLLSPIVAGCWRLHEWGLDVAARVRWIERTLELGITTFDHADIYGGYRVEALFGEALAAAPGLRQRLRLVSKCGIKLVGEARPAHAIKSYDSSRDHIVASVEASLRALRTDRLDLLLLHRPDLLADPDEVAATFDALRRAGKVLHFGVSNHTPSQFALLHRRFPLVTNQVELSPLQMQALADGTLEQALDLGLPPMIWSPLGGGRLFRGDDEQARRVRAVLEALGAEHGVSAATVAYAWILRHPSRPVPITGSSRIEALAEATAALALRLPAEAWYRVWQASMGHEVA</sequence>
<comment type="caution">
    <text evidence="2">The sequence shown here is derived from an EMBL/GenBank/DDBJ whole genome shotgun (WGS) entry which is preliminary data.</text>
</comment>
<name>A0ABX0HVX4_9BURK</name>
<dbReference type="Gene3D" id="3.20.20.100">
    <property type="entry name" value="NADP-dependent oxidoreductase domain"/>
    <property type="match status" value="1"/>
</dbReference>
<feature type="domain" description="NADP-dependent oxidoreductase" evidence="1">
    <location>
        <begin position="16"/>
        <end position="289"/>
    </location>
</feature>
<dbReference type="InterPro" id="IPR036812">
    <property type="entry name" value="NAD(P)_OxRdtase_dom_sf"/>
</dbReference>
<protein>
    <submittedName>
        <fullName evidence="2">Oxidoreductase</fullName>
    </submittedName>
</protein>
<dbReference type="InterPro" id="IPR023210">
    <property type="entry name" value="NADP_OxRdtase_dom"/>
</dbReference>
<accession>A0ABX0HVX4</accession>
<dbReference type="PANTHER" id="PTHR43364:SF1">
    <property type="entry name" value="OXIDOREDUCTASE YDHF"/>
    <property type="match status" value="1"/>
</dbReference>
<dbReference type="Proteomes" id="UP000802098">
    <property type="component" value="Unassembled WGS sequence"/>
</dbReference>
<dbReference type="RefSeq" id="WP_009858173.1">
    <property type="nucleotide sequence ID" value="NZ_JAAOCD010000005.1"/>
</dbReference>
<evidence type="ECO:0000259" key="1">
    <source>
        <dbReference type="Pfam" id="PF00248"/>
    </source>
</evidence>
<reference evidence="2 3" key="1">
    <citation type="submission" date="2020-03" db="EMBL/GenBank/DDBJ databases">
        <title>Rubrivivax benzoatilyticus JA2 (sequenced after 10 years sub-culturing).</title>
        <authorList>
            <person name="Gupta D."/>
            <person name="Chintalapati S."/>
            <person name="Chintalapati V.R."/>
        </authorList>
    </citation>
    <scope>NUCLEOTIDE SEQUENCE [LARGE SCALE GENOMIC DNA]</scope>
    <source>
        <strain evidence="2 3">JA2-Mal</strain>
    </source>
</reference>
<keyword evidence="3" id="KW-1185">Reference proteome</keyword>